<dbReference type="AlphaFoldDB" id="A0A6J4M8F6"/>
<protein>
    <submittedName>
        <fullName evidence="2">Uncharacterized protein</fullName>
    </submittedName>
</protein>
<reference evidence="2" key="1">
    <citation type="submission" date="2020-02" db="EMBL/GenBank/DDBJ databases">
        <authorList>
            <person name="Meier V. D."/>
        </authorList>
    </citation>
    <scope>NUCLEOTIDE SEQUENCE</scope>
    <source>
        <strain evidence="2">AVDCRST_MAG36</strain>
    </source>
</reference>
<evidence type="ECO:0000256" key="1">
    <source>
        <dbReference type="SAM" id="MobiDB-lite"/>
    </source>
</evidence>
<proteinExistence type="predicted"/>
<evidence type="ECO:0000313" key="2">
    <source>
        <dbReference type="EMBL" id="CAA9351244.1"/>
    </source>
</evidence>
<feature type="compositionally biased region" description="Low complexity" evidence="1">
    <location>
        <begin position="193"/>
        <end position="202"/>
    </location>
</feature>
<organism evidence="2">
    <name type="scientific">uncultured Nocardioidaceae bacterium</name>
    <dbReference type="NCBI Taxonomy" id="253824"/>
    <lineage>
        <taxon>Bacteria</taxon>
        <taxon>Bacillati</taxon>
        <taxon>Actinomycetota</taxon>
        <taxon>Actinomycetes</taxon>
        <taxon>Propionibacteriales</taxon>
        <taxon>Nocardioidaceae</taxon>
        <taxon>environmental samples</taxon>
    </lineage>
</organism>
<accession>A0A6J4M8F6</accession>
<feature type="region of interest" description="Disordered" evidence="1">
    <location>
        <begin position="334"/>
        <end position="368"/>
    </location>
</feature>
<sequence>MGADGLVDATPRALAAVVVEHVEPGEARRSTGEWSDWGEPAALEAQVDYGVDPEGTEDGEARTVRVDIAEVAAFTDEDRHWWRCRPAHEAGGGEDEAVEGGRLLYRWWPGTEEEESGSYAWIVVRDDEVVVVAYEGSDLYDEDPRGLDLPVQPGDLRAAALDPAMGLRTTSEAHAAGAALDSYDGVEEPPEEPNSTPTTPEELAARVTDYLDLDLEPEDVRRSKLDDFGPEAVGAHLEYAPSRRYAAFDIDVLTTVGRVPQLDPLPCPVQEDGSPPGADCFAWSRDSVATWTLATADRPGTLWIVGAHQDEAFDRWESVGIRVTSDAIDRPFFAEPPVPQGLPPMLLGDLEPLTGDLSVGPEQQRTPD</sequence>
<name>A0A6J4M8F6_9ACTN</name>
<feature type="region of interest" description="Disordered" evidence="1">
    <location>
        <begin position="183"/>
        <end position="202"/>
    </location>
</feature>
<dbReference type="EMBL" id="CADCUH010000133">
    <property type="protein sequence ID" value="CAA9351244.1"/>
    <property type="molecule type" value="Genomic_DNA"/>
</dbReference>
<gene>
    <name evidence="2" type="ORF">AVDCRST_MAG36-2002</name>
</gene>